<organism evidence="2 3">
    <name type="scientific">Fodinicurvata halophila</name>
    <dbReference type="NCBI Taxonomy" id="1419723"/>
    <lineage>
        <taxon>Bacteria</taxon>
        <taxon>Pseudomonadati</taxon>
        <taxon>Pseudomonadota</taxon>
        <taxon>Alphaproteobacteria</taxon>
        <taxon>Rhodospirillales</taxon>
        <taxon>Rhodovibrionaceae</taxon>
        <taxon>Fodinicurvata</taxon>
    </lineage>
</organism>
<reference evidence="3" key="1">
    <citation type="journal article" date="2019" name="Int. J. Syst. Evol. Microbiol.">
        <title>The Global Catalogue of Microorganisms (GCM) 10K type strain sequencing project: providing services to taxonomists for standard genome sequencing and annotation.</title>
        <authorList>
            <consortium name="The Broad Institute Genomics Platform"/>
            <consortium name="The Broad Institute Genome Sequencing Center for Infectious Disease"/>
            <person name="Wu L."/>
            <person name="Ma J."/>
        </authorList>
    </citation>
    <scope>NUCLEOTIDE SEQUENCE [LARGE SCALE GENOMIC DNA]</scope>
    <source>
        <strain evidence="3">CECT 8472</strain>
    </source>
</reference>
<dbReference type="SUPFAM" id="SSF53448">
    <property type="entry name" value="Nucleotide-diphospho-sugar transferases"/>
    <property type="match status" value="1"/>
</dbReference>
<dbReference type="InterPro" id="IPR029044">
    <property type="entry name" value="Nucleotide-diphossugar_trans"/>
</dbReference>
<protein>
    <submittedName>
        <fullName evidence="2">Glycosyltransferase family 2 protein</fullName>
    </submittedName>
</protein>
<evidence type="ECO:0000259" key="1">
    <source>
        <dbReference type="Pfam" id="PF00535"/>
    </source>
</evidence>
<gene>
    <name evidence="2" type="ORF">ACFOW6_00375</name>
</gene>
<dbReference type="PANTHER" id="PTHR22916:SF3">
    <property type="entry name" value="UDP-GLCNAC:BETAGAL BETA-1,3-N-ACETYLGLUCOSAMINYLTRANSFERASE-LIKE PROTEIN 1"/>
    <property type="match status" value="1"/>
</dbReference>
<dbReference type="EMBL" id="JBHSCW010000001">
    <property type="protein sequence ID" value="MFC4349988.1"/>
    <property type="molecule type" value="Genomic_DNA"/>
</dbReference>
<keyword evidence="3" id="KW-1185">Reference proteome</keyword>
<dbReference type="InterPro" id="IPR001173">
    <property type="entry name" value="Glyco_trans_2-like"/>
</dbReference>
<comment type="caution">
    <text evidence="2">The sequence shown here is derived from an EMBL/GenBank/DDBJ whole genome shotgun (WGS) entry which is preliminary data.</text>
</comment>
<dbReference type="Gene3D" id="3.90.550.10">
    <property type="entry name" value="Spore Coat Polysaccharide Biosynthesis Protein SpsA, Chain A"/>
    <property type="match status" value="1"/>
</dbReference>
<dbReference type="RefSeq" id="WP_382419999.1">
    <property type="nucleotide sequence ID" value="NZ_JBHSCW010000001.1"/>
</dbReference>
<proteinExistence type="predicted"/>
<evidence type="ECO:0000313" key="2">
    <source>
        <dbReference type="EMBL" id="MFC4349988.1"/>
    </source>
</evidence>
<evidence type="ECO:0000313" key="3">
    <source>
        <dbReference type="Proteomes" id="UP001595799"/>
    </source>
</evidence>
<name>A0ABV8UFE3_9PROT</name>
<dbReference type="Pfam" id="PF00535">
    <property type="entry name" value="Glycos_transf_2"/>
    <property type="match status" value="1"/>
</dbReference>
<dbReference type="PANTHER" id="PTHR22916">
    <property type="entry name" value="GLYCOSYLTRANSFERASE"/>
    <property type="match status" value="1"/>
</dbReference>
<accession>A0ABV8UFE3</accession>
<feature type="domain" description="Glycosyltransferase 2-like" evidence="1">
    <location>
        <begin position="6"/>
        <end position="128"/>
    </location>
</feature>
<sequence length="284" mass="31080">MSPVVSIILPAYRAEATLARAVTSVRAQTFQDWEVIIASDDGVDYLAGLGESDPRIRQVFTGGCGSGDGPARNAALAAAQGAFLACLDADDAFAPRRLETLLPLADAHGAAVDNTAVHDEQGRFYKQPFPTVSAPFPLTAEDILSPRIPLFPLFRRELAGPGWTDVAFCADVLFNLELLTRAETFHAHPDGLYLYHKTNGSMTHSADTAARAERGYLDILQRLEDGRIALAHPVREAAYREFQDNLRGNRVFARYMAEGRCRTLEEFLDMTDNAKSPELKADSP</sequence>
<dbReference type="Proteomes" id="UP001595799">
    <property type="component" value="Unassembled WGS sequence"/>
</dbReference>